<keyword evidence="2" id="KW-1003">Cell membrane</keyword>
<keyword evidence="3 6" id="KW-0812">Transmembrane</keyword>
<dbReference type="InterPro" id="IPR003752">
    <property type="entry name" value="DiS_bond_form_DsbB/BdbC"/>
</dbReference>
<sequence>MKRLSLNGALVGVIVLCLGGVAAALVSQYVFDMLPCPWCILQRVIFLTIALLALVALVLPGRPLKLGLSALGLTLAASGVAAAIYQNRVAAQEFSCNLTLADRIISALGLESAVPFLFRISASCMDAAVDLLGLPYEAWSGLLFVIVGGVLVLGLRAR</sequence>
<proteinExistence type="predicted"/>
<keyword evidence="4 6" id="KW-1133">Transmembrane helix</keyword>
<dbReference type="Gene3D" id="1.20.1550.10">
    <property type="entry name" value="DsbB-like"/>
    <property type="match status" value="1"/>
</dbReference>
<accession>A0A2S5SUC5</accession>
<dbReference type="PANTHER" id="PTHR36570:SF3">
    <property type="entry name" value="DISULFIDE BOND FORMATION PROTEIN B"/>
    <property type="match status" value="1"/>
</dbReference>
<protein>
    <submittedName>
        <fullName evidence="7">Disulfide bond formation protein B</fullName>
    </submittedName>
</protein>
<dbReference type="AlphaFoldDB" id="A0A2S5SUC5"/>
<dbReference type="OrthoDB" id="3711263at2"/>
<evidence type="ECO:0000256" key="6">
    <source>
        <dbReference type="SAM" id="Phobius"/>
    </source>
</evidence>
<evidence type="ECO:0000256" key="4">
    <source>
        <dbReference type="ARBA" id="ARBA00022989"/>
    </source>
</evidence>
<organism evidence="7 8">
    <name type="scientific">Caldimonas caldifontis</name>
    <dbReference type="NCBI Taxonomy" id="1452508"/>
    <lineage>
        <taxon>Bacteria</taxon>
        <taxon>Pseudomonadati</taxon>
        <taxon>Pseudomonadota</taxon>
        <taxon>Betaproteobacteria</taxon>
        <taxon>Burkholderiales</taxon>
        <taxon>Sphaerotilaceae</taxon>
        <taxon>Caldimonas</taxon>
    </lineage>
</organism>
<feature type="transmembrane region" description="Helical" evidence="6">
    <location>
        <begin position="40"/>
        <end position="59"/>
    </location>
</feature>
<evidence type="ECO:0000256" key="3">
    <source>
        <dbReference type="ARBA" id="ARBA00022692"/>
    </source>
</evidence>
<dbReference type="GO" id="GO:0005886">
    <property type="term" value="C:plasma membrane"/>
    <property type="evidence" value="ECO:0007669"/>
    <property type="project" value="UniProtKB-SubCell"/>
</dbReference>
<comment type="subcellular location">
    <subcellularLocation>
        <location evidence="1">Cell membrane</location>
        <topology evidence="1">Multi-pass membrane protein</topology>
    </subcellularLocation>
</comment>
<dbReference type="EMBL" id="PSNX01000009">
    <property type="protein sequence ID" value="PPE66167.1"/>
    <property type="molecule type" value="Genomic_DNA"/>
</dbReference>
<feature type="transmembrane region" description="Helical" evidence="6">
    <location>
        <begin position="138"/>
        <end position="155"/>
    </location>
</feature>
<evidence type="ECO:0000256" key="1">
    <source>
        <dbReference type="ARBA" id="ARBA00004651"/>
    </source>
</evidence>
<dbReference type="RefSeq" id="WP_104302763.1">
    <property type="nucleotide sequence ID" value="NZ_PSNX01000009.1"/>
</dbReference>
<dbReference type="Pfam" id="PF02600">
    <property type="entry name" value="DsbB"/>
    <property type="match status" value="1"/>
</dbReference>
<dbReference type="InterPro" id="IPR050183">
    <property type="entry name" value="DsbB"/>
</dbReference>
<name>A0A2S5SUC5_9BURK</name>
<comment type="caution">
    <text evidence="7">The sequence shown here is derived from an EMBL/GenBank/DDBJ whole genome shotgun (WGS) entry which is preliminary data.</text>
</comment>
<evidence type="ECO:0000256" key="5">
    <source>
        <dbReference type="ARBA" id="ARBA00023136"/>
    </source>
</evidence>
<dbReference type="SUPFAM" id="SSF158442">
    <property type="entry name" value="DsbB-like"/>
    <property type="match status" value="1"/>
</dbReference>
<gene>
    <name evidence="7" type="ORF">C1704_10900</name>
</gene>
<dbReference type="PANTHER" id="PTHR36570">
    <property type="entry name" value="DISULFIDE BOND FORMATION PROTEIN B"/>
    <property type="match status" value="1"/>
</dbReference>
<keyword evidence="8" id="KW-1185">Reference proteome</keyword>
<dbReference type="Proteomes" id="UP000238605">
    <property type="component" value="Unassembled WGS sequence"/>
</dbReference>
<reference evidence="7 8" key="1">
    <citation type="submission" date="2018-02" db="EMBL/GenBank/DDBJ databases">
        <title>Reclassifiation of [Polyangium] brachysporum DSM 7029 as Guopingzhaonella breviflexa gen. nov., sp. nov., a member of the family Comamonadaceae.</title>
        <authorList>
            <person name="Tang B."/>
        </authorList>
    </citation>
    <scope>NUCLEOTIDE SEQUENCE [LARGE SCALE GENOMIC DNA]</scope>
    <source>
        <strain evidence="7 8">BCRC 80649</strain>
    </source>
</reference>
<keyword evidence="5 6" id="KW-0472">Membrane</keyword>
<evidence type="ECO:0000313" key="7">
    <source>
        <dbReference type="EMBL" id="PPE66167.1"/>
    </source>
</evidence>
<dbReference type="InterPro" id="IPR023380">
    <property type="entry name" value="DsbB-like_sf"/>
</dbReference>
<dbReference type="GO" id="GO:0006457">
    <property type="term" value="P:protein folding"/>
    <property type="evidence" value="ECO:0007669"/>
    <property type="project" value="InterPro"/>
</dbReference>
<feature type="transmembrane region" description="Helical" evidence="6">
    <location>
        <begin position="66"/>
        <end position="85"/>
    </location>
</feature>
<evidence type="ECO:0000256" key="2">
    <source>
        <dbReference type="ARBA" id="ARBA00022475"/>
    </source>
</evidence>
<dbReference type="GO" id="GO:0015035">
    <property type="term" value="F:protein-disulfide reductase activity"/>
    <property type="evidence" value="ECO:0007669"/>
    <property type="project" value="InterPro"/>
</dbReference>
<evidence type="ECO:0000313" key="8">
    <source>
        <dbReference type="Proteomes" id="UP000238605"/>
    </source>
</evidence>